<dbReference type="PANTHER" id="PTHR35818:SF1">
    <property type="entry name" value="CILIA- AND FLAGELLA-ASSOCIATED PROTEIN 141"/>
    <property type="match status" value="1"/>
</dbReference>
<dbReference type="KEGG" id="ccan:109688004"/>
<keyword evidence="2" id="KW-0282">Flagellum</keyword>
<accession>A0A8B7UR32</accession>
<proteinExistence type="predicted"/>
<keyword evidence="2" id="KW-0969">Cilium</keyword>
<dbReference type="OrthoDB" id="2122938at2759"/>
<organism evidence="2">
    <name type="scientific">Castor canadensis</name>
    <name type="common">American beaver</name>
    <dbReference type="NCBI Taxonomy" id="51338"/>
    <lineage>
        <taxon>Eukaryota</taxon>
        <taxon>Metazoa</taxon>
        <taxon>Chordata</taxon>
        <taxon>Craniata</taxon>
        <taxon>Vertebrata</taxon>
        <taxon>Euteleostomi</taxon>
        <taxon>Mammalia</taxon>
        <taxon>Eutheria</taxon>
        <taxon>Euarchontoglires</taxon>
        <taxon>Glires</taxon>
        <taxon>Rodentia</taxon>
        <taxon>Castorimorpha</taxon>
        <taxon>Castoridae</taxon>
        <taxon>Castor</taxon>
    </lineage>
</organism>
<gene>
    <name evidence="2" type="primary">Cfap141</name>
</gene>
<evidence type="ECO:0000313" key="1">
    <source>
        <dbReference type="Proteomes" id="UP001732720"/>
    </source>
</evidence>
<dbReference type="AlphaFoldDB" id="A0A8B7UR32"/>
<dbReference type="RefSeq" id="XP_020021732.2">
    <property type="nucleotide sequence ID" value="XM_020166143.2"/>
</dbReference>
<keyword evidence="2" id="KW-0966">Cell projection</keyword>
<dbReference type="GeneID" id="109688004"/>
<dbReference type="Proteomes" id="UP001732720">
    <property type="component" value="Chromosome 11"/>
</dbReference>
<keyword evidence="1" id="KW-1185">Reference proteome</keyword>
<evidence type="ECO:0000313" key="2">
    <source>
        <dbReference type="RefSeq" id="XP_020021732.2"/>
    </source>
</evidence>
<dbReference type="InterPro" id="IPR029375">
    <property type="entry name" value="CFAP141"/>
</dbReference>
<reference evidence="2" key="1">
    <citation type="submission" date="2025-08" db="UniProtKB">
        <authorList>
            <consortium name="RefSeq"/>
        </authorList>
    </citation>
    <scope>IDENTIFICATION</scope>
</reference>
<sequence length="128" mass="15287">MTTESLVTKQKGELSQCPQTLPSKSVNMSMEKMAKEEERFQRAMGLQKMIKRWQNSHTHCLWQMTLNQRRKLYATLRMQNDMVQELALANKQLLMARQAALHQLFEKEYQQYQQELNQMGKAFYVERL</sequence>
<protein>
    <submittedName>
        <fullName evidence="2">Cilia- and flagella-associated protein 141</fullName>
    </submittedName>
</protein>
<dbReference type="Pfam" id="PF15104">
    <property type="entry name" value="CFAP141"/>
    <property type="match status" value="1"/>
</dbReference>
<name>A0A8B7UR32_CASCN</name>
<dbReference type="CTD" id="388701"/>
<dbReference type="PANTHER" id="PTHR35818">
    <property type="entry name" value="C1ORF189"/>
    <property type="match status" value="1"/>
</dbReference>